<evidence type="ECO:0000256" key="6">
    <source>
        <dbReference type="SAM" id="Phobius"/>
    </source>
</evidence>
<dbReference type="SUPFAM" id="SSF103481">
    <property type="entry name" value="Multidrug resistance efflux transporter EmrE"/>
    <property type="match status" value="2"/>
</dbReference>
<accession>A0ABT7XMM6</accession>
<feature type="transmembrane region" description="Helical" evidence="6">
    <location>
        <begin position="68"/>
        <end position="88"/>
    </location>
</feature>
<feature type="transmembrane region" description="Helical" evidence="6">
    <location>
        <begin position="261"/>
        <end position="280"/>
    </location>
</feature>
<feature type="transmembrane region" description="Helical" evidence="6">
    <location>
        <begin position="177"/>
        <end position="200"/>
    </location>
</feature>
<protein>
    <submittedName>
        <fullName evidence="8">DMT family transporter</fullName>
    </submittedName>
</protein>
<dbReference type="InterPro" id="IPR037185">
    <property type="entry name" value="EmrE-like"/>
</dbReference>
<feature type="transmembrane region" description="Helical" evidence="6">
    <location>
        <begin position="236"/>
        <end position="255"/>
    </location>
</feature>
<evidence type="ECO:0000256" key="1">
    <source>
        <dbReference type="ARBA" id="ARBA00004651"/>
    </source>
</evidence>
<evidence type="ECO:0000256" key="5">
    <source>
        <dbReference type="ARBA" id="ARBA00023136"/>
    </source>
</evidence>
<dbReference type="EMBL" id="JAUEDK010000012">
    <property type="protein sequence ID" value="MDN0075049.1"/>
    <property type="molecule type" value="Genomic_DNA"/>
</dbReference>
<keyword evidence="3 6" id="KW-0812">Transmembrane</keyword>
<dbReference type="RefSeq" id="WP_289829638.1">
    <property type="nucleotide sequence ID" value="NZ_JAUEDK010000012.1"/>
</dbReference>
<dbReference type="PANTHER" id="PTHR42920:SF5">
    <property type="entry name" value="EAMA DOMAIN-CONTAINING PROTEIN"/>
    <property type="match status" value="1"/>
</dbReference>
<keyword evidence="4 6" id="KW-1133">Transmembrane helix</keyword>
<evidence type="ECO:0000256" key="3">
    <source>
        <dbReference type="ARBA" id="ARBA00022692"/>
    </source>
</evidence>
<keyword evidence="2" id="KW-1003">Cell membrane</keyword>
<reference evidence="8" key="1">
    <citation type="submission" date="2023-06" db="EMBL/GenBank/DDBJ databases">
        <authorList>
            <person name="Zhang S."/>
        </authorList>
    </citation>
    <scope>NUCLEOTIDE SEQUENCE</scope>
    <source>
        <strain evidence="8">SG2303</strain>
    </source>
</reference>
<name>A0ABT7XMM6_9NEIS</name>
<gene>
    <name evidence="8" type="ORF">QU481_09080</name>
</gene>
<evidence type="ECO:0000259" key="7">
    <source>
        <dbReference type="Pfam" id="PF00892"/>
    </source>
</evidence>
<comment type="caution">
    <text evidence="8">The sequence shown here is derived from an EMBL/GenBank/DDBJ whole genome shotgun (WGS) entry which is preliminary data.</text>
</comment>
<organism evidence="8 9">
    <name type="scientific">Crenobacter oryzisoli</name>
    <dbReference type="NCBI Taxonomy" id="3056844"/>
    <lineage>
        <taxon>Bacteria</taxon>
        <taxon>Pseudomonadati</taxon>
        <taxon>Pseudomonadota</taxon>
        <taxon>Betaproteobacteria</taxon>
        <taxon>Neisseriales</taxon>
        <taxon>Neisseriaceae</taxon>
        <taxon>Crenobacter</taxon>
    </lineage>
</organism>
<dbReference type="InterPro" id="IPR051258">
    <property type="entry name" value="Diverse_Substrate_Transporter"/>
</dbReference>
<evidence type="ECO:0000313" key="9">
    <source>
        <dbReference type="Proteomes" id="UP001168540"/>
    </source>
</evidence>
<dbReference type="InterPro" id="IPR000620">
    <property type="entry name" value="EamA_dom"/>
</dbReference>
<feature type="domain" description="EamA" evidence="7">
    <location>
        <begin position="148"/>
        <end position="281"/>
    </location>
</feature>
<feature type="transmembrane region" description="Helical" evidence="6">
    <location>
        <begin position="125"/>
        <end position="141"/>
    </location>
</feature>
<keyword evidence="9" id="KW-1185">Reference proteome</keyword>
<evidence type="ECO:0000256" key="4">
    <source>
        <dbReference type="ARBA" id="ARBA00022989"/>
    </source>
</evidence>
<dbReference type="PANTHER" id="PTHR42920">
    <property type="entry name" value="OS03G0707200 PROTEIN-RELATED"/>
    <property type="match status" value="1"/>
</dbReference>
<sequence>MSTRLTGSLQVLASAAAFGSMAILARYAYADGVSASTLLFLRFFLAGALLLPWLIWQRQPWPRGRTLLALILMGGLGYTASSLCYFNALRFASAGTVALLFYLYPAVVLLLSTLWLKEKLTRHRLVALLLALAGLAITVGQDLSTQPLGLVLGLSTALLYSLYILAGSRFATGAPALPAAAVVILAAAASNGALVVGAGFHGPASWHGWAAVLGMALLCTVVALALFLAGLGKIGAARAAVLSTLEPVVTLALAWPLLGEALSATQLAGGALILLAVLLISREADPQRTVLTDLHD</sequence>
<evidence type="ECO:0000313" key="8">
    <source>
        <dbReference type="EMBL" id="MDN0075049.1"/>
    </source>
</evidence>
<feature type="transmembrane region" description="Helical" evidence="6">
    <location>
        <begin position="94"/>
        <end position="116"/>
    </location>
</feature>
<dbReference type="Pfam" id="PF00892">
    <property type="entry name" value="EamA"/>
    <property type="match status" value="2"/>
</dbReference>
<evidence type="ECO:0000256" key="2">
    <source>
        <dbReference type="ARBA" id="ARBA00022475"/>
    </source>
</evidence>
<feature type="transmembrane region" description="Helical" evidence="6">
    <location>
        <begin position="206"/>
        <end position="229"/>
    </location>
</feature>
<feature type="transmembrane region" description="Helical" evidence="6">
    <location>
        <begin position="147"/>
        <end position="165"/>
    </location>
</feature>
<keyword evidence="5 6" id="KW-0472">Membrane</keyword>
<feature type="transmembrane region" description="Helical" evidence="6">
    <location>
        <begin position="40"/>
        <end position="56"/>
    </location>
</feature>
<dbReference type="Proteomes" id="UP001168540">
    <property type="component" value="Unassembled WGS sequence"/>
</dbReference>
<dbReference type="Gene3D" id="1.10.3730.20">
    <property type="match status" value="2"/>
</dbReference>
<feature type="domain" description="EamA" evidence="7">
    <location>
        <begin position="6"/>
        <end position="139"/>
    </location>
</feature>
<proteinExistence type="predicted"/>
<comment type="subcellular location">
    <subcellularLocation>
        <location evidence="1">Cell membrane</location>
        <topology evidence="1">Multi-pass membrane protein</topology>
    </subcellularLocation>
</comment>